<keyword evidence="3" id="KW-1185">Reference proteome</keyword>
<accession>A0A1H8LN30</accession>
<evidence type="ECO:0000313" key="2">
    <source>
        <dbReference type="EMBL" id="SEO06525.1"/>
    </source>
</evidence>
<dbReference type="InterPro" id="IPR011009">
    <property type="entry name" value="Kinase-like_dom_sf"/>
</dbReference>
<protein>
    <submittedName>
        <fullName evidence="2">Phosphotransferase enzyme family protein</fullName>
    </submittedName>
</protein>
<dbReference type="OrthoDB" id="3328272at2"/>
<dbReference type="AlphaFoldDB" id="A0A1H8LN30"/>
<dbReference type="GO" id="GO:0016740">
    <property type="term" value="F:transferase activity"/>
    <property type="evidence" value="ECO:0007669"/>
    <property type="project" value="UniProtKB-KW"/>
</dbReference>
<proteinExistence type="predicted"/>
<feature type="domain" description="Aminoglycoside phosphotransferase" evidence="1">
    <location>
        <begin position="84"/>
        <end position="262"/>
    </location>
</feature>
<organism evidence="2 3">
    <name type="scientific">Actinacidiphila rubida</name>
    <dbReference type="NCBI Taxonomy" id="310780"/>
    <lineage>
        <taxon>Bacteria</taxon>
        <taxon>Bacillati</taxon>
        <taxon>Actinomycetota</taxon>
        <taxon>Actinomycetes</taxon>
        <taxon>Kitasatosporales</taxon>
        <taxon>Streptomycetaceae</taxon>
        <taxon>Actinacidiphila</taxon>
    </lineage>
</organism>
<dbReference type="Proteomes" id="UP000181951">
    <property type="component" value="Unassembled WGS sequence"/>
</dbReference>
<name>A0A1H8LN30_9ACTN</name>
<dbReference type="InterPro" id="IPR002575">
    <property type="entry name" value="Aminoglycoside_PTrfase"/>
</dbReference>
<sequence>MPADRARERAFPVREHLGGIVRDAFDGRRTLRGAVRLRGGSKKGVYRLVLDDGSTAVAYAWDESENFWQPAAGPGPDADDRRDPFSPASGLGLFVAAHRRLTDLGLRTPHLHWSDGSRRRHTADFAVVEDLRGPTLETLIRADPAAARPVLGRLAEGLAAMRECRDPAFGKVALLDEGGASRGVSCERIVLDRALADLAEASQRDPRAAAAGTALHDALHEAFDAVSPRADHSLVHGELGPDHVLVDDRGRPVLIDIEGLMFFDIEWEHVFLELRFGPHYAALRTGGLDARRLALYLLAMRLSLVAGPLRLLDGDFPDRDFMTGIVEHNLHEARKLVGLGGDGPQVY</sequence>
<dbReference type="Gene3D" id="3.90.1200.10">
    <property type="match status" value="1"/>
</dbReference>
<evidence type="ECO:0000259" key="1">
    <source>
        <dbReference type="Pfam" id="PF01636"/>
    </source>
</evidence>
<dbReference type="SUPFAM" id="SSF56112">
    <property type="entry name" value="Protein kinase-like (PK-like)"/>
    <property type="match status" value="1"/>
</dbReference>
<dbReference type="STRING" id="310780.SAMN05216267_1016112"/>
<gene>
    <name evidence="2" type="ORF">SAMN05216267_1016112</name>
</gene>
<dbReference type="EMBL" id="FODD01000016">
    <property type="protein sequence ID" value="SEO06525.1"/>
    <property type="molecule type" value="Genomic_DNA"/>
</dbReference>
<dbReference type="Pfam" id="PF01636">
    <property type="entry name" value="APH"/>
    <property type="match status" value="1"/>
</dbReference>
<keyword evidence="2" id="KW-0808">Transferase</keyword>
<dbReference type="RefSeq" id="WP_075017111.1">
    <property type="nucleotide sequence ID" value="NZ_FODD01000016.1"/>
</dbReference>
<evidence type="ECO:0000313" key="3">
    <source>
        <dbReference type="Proteomes" id="UP000181951"/>
    </source>
</evidence>
<reference evidence="2 3" key="1">
    <citation type="submission" date="2016-10" db="EMBL/GenBank/DDBJ databases">
        <authorList>
            <person name="de Groot N.N."/>
        </authorList>
    </citation>
    <scope>NUCLEOTIDE SEQUENCE [LARGE SCALE GENOMIC DNA]</scope>
    <source>
        <strain evidence="2 3">CGMCC 4.2026</strain>
    </source>
</reference>